<dbReference type="OrthoDB" id="1867012at2759"/>
<evidence type="ECO:0000256" key="1">
    <source>
        <dbReference type="ARBA" id="ARBA00010797"/>
    </source>
</evidence>
<dbReference type="InterPro" id="IPR001684">
    <property type="entry name" value="Ribosomal_bL27"/>
</dbReference>
<dbReference type="Gene3D" id="2.40.50.100">
    <property type="match status" value="1"/>
</dbReference>
<proteinExistence type="inferred from homology"/>
<dbReference type="NCBIfam" id="TIGR00062">
    <property type="entry name" value="L27"/>
    <property type="match status" value="1"/>
</dbReference>
<comment type="similarity">
    <text evidence="1">Belongs to the bacterial ribosomal protein bL27 family.</text>
</comment>
<dbReference type="GO" id="GO:0003735">
    <property type="term" value="F:structural constituent of ribosome"/>
    <property type="evidence" value="ECO:0007669"/>
    <property type="project" value="InterPro"/>
</dbReference>
<accession>A0A138ZZ85</accession>
<dbReference type="PANTHER" id="PTHR15893:SF0">
    <property type="entry name" value="LARGE RIBOSOMAL SUBUNIT PROTEIN BL27M"/>
    <property type="match status" value="1"/>
</dbReference>
<keyword evidence="3" id="KW-0687">Ribonucleoprotein</keyword>
<gene>
    <name evidence="6" type="ORF">M427DRAFT_86815</name>
</gene>
<dbReference type="PANTHER" id="PTHR15893">
    <property type="entry name" value="RIBOSOMAL PROTEIN L27"/>
    <property type="match status" value="1"/>
</dbReference>
<evidence type="ECO:0000313" key="7">
    <source>
        <dbReference type="Proteomes" id="UP000070544"/>
    </source>
</evidence>
<feature type="non-terminal residue" evidence="6">
    <location>
        <position position="87"/>
    </location>
</feature>
<evidence type="ECO:0000256" key="2">
    <source>
        <dbReference type="ARBA" id="ARBA00022980"/>
    </source>
</evidence>
<evidence type="ECO:0000313" key="6">
    <source>
        <dbReference type="EMBL" id="KXS09728.1"/>
    </source>
</evidence>
<organism evidence="6 7">
    <name type="scientific">Gonapodya prolifera (strain JEL478)</name>
    <name type="common">Monoblepharis prolifera</name>
    <dbReference type="NCBI Taxonomy" id="1344416"/>
    <lineage>
        <taxon>Eukaryota</taxon>
        <taxon>Fungi</taxon>
        <taxon>Fungi incertae sedis</taxon>
        <taxon>Chytridiomycota</taxon>
        <taxon>Chytridiomycota incertae sedis</taxon>
        <taxon>Monoblepharidomycetes</taxon>
        <taxon>Monoblepharidales</taxon>
        <taxon>Gonapodyaceae</taxon>
        <taxon>Gonapodya</taxon>
    </lineage>
</organism>
<dbReference type="GO" id="GO:0005762">
    <property type="term" value="C:mitochondrial large ribosomal subunit"/>
    <property type="evidence" value="ECO:0007669"/>
    <property type="project" value="TreeGrafter"/>
</dbReference>
<keyword evidence="7" id="KW-1185">Reference proteome</keyword>
<dbReference type="STRING" id="1344416.A0A138ZZ85"/>
<evidence type="ECO:0000256" key="5">
    <source>
        <dbReference type="SAM" id="MobiDB-lite"/>
    </source>
</evidence>
<reference evidence="6 7" key="1">
    <citation type="journal article" date="2015" name="Genome Biol. Evol.">
        <title>Phylogenomic analyses indicate that early fungi evolved digesting cell walls of algal ancestors of land plants.</title>
        <authorList>
            <person name="Chang Y."/>
            <person name="Wang S."/>
            <person name="Sekimoto S."/>
            <person name="Aerts A.L."/>
            <person name="Choi C."/>
            <person name="Clum A."/>
            <person name="LaButti K.M."/>
            <person name="Lindquist E.A."/>
            <person name="Yee Ngan C."/>
            <person name="Ohm R.A."/>
            <person name="Salamov A.A."/>
            <person name="Grigoriev I.V."/>
            <person name="Spatafora J.W."/>
            <person name="Berbee M.L."/>
        </authorList>
    </citation>
    <scope>NUCLEOTIDE SEQUENCE [LARGE SCALE GENOMIC DNA]</scope>
    <source>
        <strain evidence="6 7">JEL478</strain>
    </source>
</reference>
<dbReference type="OMA" id="GKDHTLH"/>
<keyword evidence="2 6" id="KW-0689">Ribosomal protein</keyword>
<sequence>LQLRPASKKTGGGTRNTKDSAGKRLGVKKPGGAPVISGNIILRQRGLKVHPSYGVGVGRDHTLFATRAGTVKFFYDLPRRRAFVAVD</sequence>
<feature type="region of interest" description="Disordered" evidence="5">
    <location>
        <begin position="1"/>
        <end position="28"/>
    </location>
</feature>
<dbReference type="SUPFAM" id="SSF110324">
    <property type="entry name" value="Ribosomal L27 protein-like"/>
    <property type="match status" value="1"/>
</dbReference>
<dbReference type="GO" id="GO:0006412">
    <property type="term" value="P:translation"/>
    <property type="evidence" value="ECO:0007669"/>
    <property type="project" value="InterPro"/>
</dbReference>
<dbReference type="PRINTS" id="PR00063">
    <property type="entry name" value="RIBOSOMALL27"/>
</dbReference>
<dbReference type="AlphaFoldDB" id="A0A138ZZ85"/>
<evidence type="ECO:0000256" key="3">
    <source>
        <dbReference type="ARBA" id="ARBA00023274"/>
    </source>
</evidence>
<evidence type="ECO:0000256" key="4">
    <source>
        <dbReference type="ARBA" id="ARBA00035267"/>
    </source>
</evidence>
<dbReference type="Proteomes" id="UP000070544">
    <property type="component" value="Unassembled WGS sequence"/>
</dbReference>
<dbReference type="FunFam" id="2.40.50.100:FF:000020">
    <property type="entry name" value="50S ribosomal protein L27"/>
    <property type="match status" value="1"/>
</dbReference>
<name>A0A138ZZ85_GONPJ</name>
<protein>
    <recommendedName>
        <fullName evidence="4">Large ribosomal subunit protein bL27m</fullName>
    </recommendedName>
</protein>
<dbReference type="Pfam" id="PF01016">
    <property type="entry name" value="Ribosomal_L27"/>
    <property type="match status" value="1"/>
</dbReference>
<feature type="non-terminal residue" evidence="6">
    <location>
        <position position="1"/>
    </location>
</feature>
<dbReference type="EMBL" id="KQ965852">
    <property type="protein sequence ID" value="KXS09728.1"/>
    <property type="molecule type" value="Genomic_DNA"/>
</dbReference>